<dbReference type="InterPro" id="IPR050128">
    <property type="entry name" value="Sulfate_adenylyltrnsfr_sub2"/>
</dbReference>
<dbReference type="KEGG" id="xcr:J163_02439"/>
<feature type="domain" description="Phosphoadenosine phosphosulphate reductase" evidence="1">
    <location>
        <begin position="13"/>
        <end position="223"/>
    </location>
</feature>
<dbReference type="KEGG" id="xcu:J159_02443"/>
<dbReference type="KEGG" id="xcf:J172_02446"/>
<dbReference type="RefSeq" id="WP_011051492.1">
    <property type="nucleotide sequence ID" value="NZ_CAVLHM010000041.1"/>
</dbReference>
<dbReference type="OMA" id="IETYRDW"/>
<dbReference type="Proteomes" id="UP000653002">
    <property type="component" value="Unassembled WGS sequence"/>
</dbReference>
<reference evidence="2 4" key="1">
    <citation type="submission" date="2014-09" db="EMBL/GenBank/DDBJ databases">
        <authorList>
            <person name="Regsiter A."/>
        </authorList>
    </citation>
    <scope>NUCLEOTIDE SEQUENCE [LARGE SCALE GENOMIC DNA]</scope>
</reference>
<dbReference type="KEGG" id="xcm:J164_02441"/>
<dbReference type="InterPro" id="IPR014729">
    <property type="entry name" value="Rossmann-like_a/b/a_fold"/>
</dbReference>
<evidence type="ECO:0000313" key="2">
    <source>
        <dbReference type="EMBL" id="CEG16656.1"/>
    </source>
</evidence>
<dbReference type="GeneID" id="66911402"/>
<dbReference type="EMBL" id="JAABFR010002228">
    <property type="protein sequence ID" value="MBD4339444.1"/>
    <property type="molecule type" value="Genomic_DNA"/>
</dbReference>
<dbReference type="PANTHER" id="PTHR43196:SF2">
    <property type="entry name" value="PHOSPHOADENOSINE PHOSPHOSULFATE REDUCTASE"/>
    <property type="match status" value="1"/>
</dbReference>
<evidence type="ECO:0000259" key="1">
    <source>
        <dbReference type="Pfam" id="PF01507"/>
    </source>
</evidence>
<dbReference type="SUPFAM" id="SSF52402">
    <property type="entry name" value="Adenine nucleotide alpha hydrolases-like"/>
    <property type="match status" value="1"/>
</dbReference>
<dbReference type="KEGG" id="xcw:J162_02444"/>
<dbReference type="GO" id="GO:0003824">
    <property type="term" value="F:catalytic activity"/>
    <property type="evidence" value="ECO:0007669"/>
    <property type="project" value="InterPro"/>
</dbReference>
<proteinExistence type="predicted"/>
<dbReference type="PANTHER" id="PTHR43196">
    <property type="entry name" value="SULFATE ADENYLYLTRANSFERASE SUBUNIT 2"/>
    <property type="match status" value="1"/>
</dbReference>
<protein>
    <submittedName>
        <fullName evidence="3">Phosphoadenosine phosphosulfate reductase family protein</fullName>
    </submittedName>
    <submittedName>
        <fullName evidence="2">Uncharacterized 37.8 kDa protein in gpa 5'region</fullName>
    </submittedName>
</protein>
<evidence type="ECO:0000313" key="4">
    <source>
        <dbReference type="Proteomes" id="UP000052230"/>
    </source>
</evidence>
<dbReference type="EMBL" id="CCXZ01000139">
    <property type="protein sequence ID" value="CEG16656.1"/>
    <property type="molecule type" value="Genomic_DNA"/>
</dbReference>
<dbReference type="Pfam" id="PF01507">
    <property type="entry name" value="PAPS_reduct"/>
    <property type="match status" value="1"/>
</dbReference>
<dbReference type="PATRIC" id="fig|434928.28.peg.2504"/>
<gene>
    <name evidence="2" type="primary">CP</name>
    <name evidence="3" type="ORF">GUH15_26045</name>
    <name evidence="2" type="ORF">XAC3562_450077</name>
</gene>
<dbReference type="Proteomes" id="UP000052230">
    <property type="component" value="Unassembled WGS sequence"/>
</dbReference>
<accession>A0A0U5BUH2</accession>
<dbReference type="Gene3D" id="3.40.50.620">
    <property type="entry name" value="HUPs"/>
    <property type="match status" value="1"/>
</dbReference>
<reference evidence="3" key="2">
    <citation type="submission" date="2020-01" db="EMBL/GenBank/DDBJ databases">
        <authorList>
            <person name="Richard D."/>
        </authorList>
    </citation>
    <scope>NUCLEOTIDE SEQUENCE</scope>
    <source>
        <strain evidence="3">JP541</strain>
    </source>
</reference>
<dbReference type="AlphaFoldDB" id="A0A0U5BUH2"/>
<organism evidence="2 4">
    <name type="scientific">Xanthomonas citri pv. citri</name>
    <dbReference type="NCBI Taxonomy" id="611301"/>
    <lineage>
        <taxon>Bacteria</taxon>
        <taxon>Pseudomonadati</taxon>
        <taxon>Pseudomonadota</taxon>
        <taxon>Gammaproteobacteria</taxon>
        <taxon>Lysobacterales</taxon>
        <taxon>Lysobacteraceae</taxon>
        <taxon>Xanthomonas</taxon>
    </lineage>
</organism>
<dbReference type="InterPro" id="IPR002500">
    <property type="entry name" value="PAPS_reduct_dom"/>
</dbReference>
<comment type="caution">
    <text evidence="2">The sequence shown here is derived from an EMBL/GenBank/DDBJ whole genome shotgun (WGS) entry which is preliminary data.</text>
</comment>
<name>A0A0U5BUH2_XANCI</name>
<sequence>MNAGSQFRRVQHLVNVSGGKDSTATYLLGLESGRDFRAVFADTGNEHELTYEFVRRLPERTGGPAIEWVKADFRARMAKHKAYVLERWPQMGIPDALVREAAELHEPTGNPFLDLCITKGRFPSRMAQFCTSELKELPITEQVVLPMLRRGPVIQWLGIRAEESRHRARQPRINRHESGCYLWRPIFDWKLQDVWKKHADHGIAPNPLYALGMGRVGCMPCIHACKSELRSIAKRFPGHIDRIERWERVVAAANKRHAATFFPVRKDPTDVDRPGRYSGIRHLVEWCRTARGGRQYALFFDDQPGGGCSSDLALCERSSL</sequence>
<evidence type="ECO:0000313" key="3">
    <source>
        <dbReference type="EMBL" id="MBD4339444.1"/>
    </source>
</evidence>
<dbReference type="KEGG" id="xcn:J169_02452"/>
<keyword evidence="4" id="KW-1185">Reference proteome</keyword>